<gene>
    <name evidence="7" type="ORF">DSM3645_12396</name>
</gene>
<comment type="similarity">
    <text evidence="1">Belongs to the sigma-70 factor family. ECF subfamily.</text>
</comment>
<dbReference type="InterPro" id="IPR007627">
    <property type="entry name" value="RNA_pol_sigma70_r2"/>
</dbReference>
<dbReference type="SUPFAM" id="SSF88946">
    <property type="entry name" value="Sigma2 domain of RNA polymerase sigma factors"/>
    <property type="match status" value="1"/>
</dbReference>
<comment type="caution">
    <text evidence="7">The sequence shown here is derived from an EMBL/GenBank/DDBJ whole genome shotgun (WGS) entry which is preliminary data.</text>
</comment>
<dbReference type="Gene3D" id="1.10.1740.10">
    <property type="match status" value="1"/>
</dbReference>
<accession>A3ZRP9</accession>
<dbReference type="NCBIfam" id="TIGR02937">
    <property type="entry name" value="sigma70-ECF"/>
    <property type="match status" value="1"/>
</dbReference>
<dbReference type="Pfam" id="PF04542">
    <property type="entry name" value="Sigma70_r2"/>
    <property type="match status" value="1"/>
</dbReference>
<dbReference type="InterPro" id="IPR014331">
    <property type="entry name" value="RNA_pol_sigma70_ECF_RHOBA"/>
</dbReference>
<dbReference type="PANTHER" id="PTHR43133:SF51">
    <property type="entry name" value="RNA POLYMERASE SIGMA FACTOR"/>
    <property type="match status" value="1"/>
</dbReference>
<dbReference type="InterPro" id="IPR014284">
    <property type="entry name" value="RNA_pol_sigma-70_dom"/>
</dbReference>
<dbReference type="NCBIfam" id="TIGR02989">
    <property type="entry name" value="Sig-70_gvs1"/>
    <property type="match status" value="1"/>
</dbReference>
<proteinExistence type="inferred from homology"/>
<dbReference type="EMBL" id="AANZ01000007">
    <property type="protein sequence ID" value="EAQ80818.1"/>
    <property type="molecule type" value="Genomic_DNA"/>
</dbReference>
<dbReference type="GO" id="GO:0006352">
    <property type="term" value="P:DNA-templated transcription initiation"/>
    <property type="evidence" value="ECO:0007669"/>
    <property type="project" value="InterPro"/>
</dbReference>
<dbReference type="OrthoDB" id="6383365at2"/>
<reference evidence="7 8" key="1">
    <citation type="submission" date="2006-02" db="EMBL/GenBank/DDBJ databases">
        <authorList>
            <person name="Amann R."/>
            <person name="Ferriera S."/>
            <person name="Johnson J."/>
            <person name="Kravitz S."/>
            <person name="Halpern A."/>
            <person name="Remington K."/>
            <person name="Beeson K."/>
            <person name="Tran B."/>
            <person name="Rogers Y.-H."/>
            <person name="Friedman R."/>
            <person name="Venter J.C."/>
        </authorList>
    </citation>
    <scope>NUCLEOTIDE SEQUENCE [LARGE SCALE GENOMIC DNA]</scope>
    <source>
        <strain evidence="7 8">DSM 3645</strain>
    </source>
</reference>
<sequence>MSKQSESKYQLETRKTREQLARRWVEAQPSVLAFLISMTPQFSDAEDLLQEVAAEVAIRFDEYDPTKPFLHWALWVSKIKIADFYRSQKRDKLIFAGEAIDALAAACTRVQDLISEEQQALDECLKRTVGRGRQLLTLRYGEDLKPQEIAARLGMTALSVRVTLSRTRSALSDCVRRRIARANS</sequence>
<dbReference type="eggNOG" id="COG1595">
    <property type="taxonomic scope" value="Bacteria"/>
</dbReference>
<dbReference type="STRING" id="314230.DSM3645_12396"/>
<keyword evidence="2" id="KW-0805">Transcription regulation</keyword>
<feature type="domain" description="RNA polymerase sigma-70 region 2" evidence="5">
    <location>
        <begin position="28"/>
        <end position="90"/>
    </location>
</feature>
<dbReference type="Gene3D" id="1.10.10.10">
    <property type="entry name" value="Winged helix-like DNA-binding domain superfamily/Winged helix DNA-binding domain"/>
    <property type="match status" value="1"/>
</dbReference>
<dbReference type="InterPro" id="IPR013324">
    <property type="entry name" value="RNA_pol_sigma_r3/r4-like"/>
</dbReference>
<protein>
    <submittedName>
        <fullName evidence="7">Probable RNA polymerase sigma factor rfaY</fullName>
    </submittedName>
</protein>
<dbReference type="RefSeq" id="WP_002650375.1">
    <property type="nucleotide sequence ID" value="NZ_CH672376.1"/>
</dbReference>
<dbReference type="InterPro" id="IPR013325">
    <property type="entry name" value="RNA_pol_sigma_r2"/>
</dbReference>
<evidence type="ECO:0000256" key="4">
    <source>
        <dbReference type="ARBA" id="ARBA00023163"/>
    </source>
</evidence>
<dbReference type="SUPFAM" id="SSF88659">
    <property type="entry name" value="Sigma3 and sigma4 domains of RNA polymerase sigma factors"/>
    <property type="match status" value="1"/>
</dbReference>
<evidence type="ECO:0000313" key="8">
    <source>
        <dbReference type="Proteomes" id="UP000004358"/>
    </source>
</evidence>
<evidence type="ECO:0000256" key="2">
    <source>
        <dbReference type="ARBA" id="ARBA00023015"/>
    </source>
</evidence>
<dbReference type="HOGENOM" id="CLU_047691_17_1_0"/>
<dbReference type="InterPro" id="IPR013249">
    <property type="entry name" value="RNA_pol_sigma70_r4_t2"/>
</dbReference>
<dbReference type="GO" id="GO:0003677">
    <property type="term" value="F:DNA binding"/>
    <property type="evidence" value="ECO:0007669"/>
    <property type="project" value="InterPro"/>
</dbReference>
<dbReference type="Proteomes" id="UP000004358">
    <property type="component" value="Unassembled WGS sequence"/>
</dbReference>
<dbReference type="Pfam" id="PF08281">
    <property type="entry name" value="Sigma70_r4_2"/>
    <property type="match status" value="1"/>
</dbReference>
<evidence type="ECO:0000259" key="5">
    <source>
        <dbReference type="Pfam" id="PF04542"/>
    </source>
</evidence>
<evidence type="ECO:0000259" key="6">
    <source>
        <dbReference type="Pfam" id="PF08281"/>
    </source>
</evidence>
<dbReference type="InterPro" id="IPR039425">
    <property type="entry name" value="RNA_pol_sigma-70-like"/>
</dbReference>
<evidence type="ECO:0000313" key="7">
    <source>
        <dbReference type="EMBL" id="EAQ80818.1"/>
    </source>
</evidence>
<evidence type="ECO:0000256" key="3">
    <source>
        <dbReference type="ARBA" id="ARBA00023082"/>
    </source>
</evidence>
<keyword evidence="3" id="KW-0731">Sigma factor</keyword>
<dbReference type="PANTHER" id="PTHR43133">
    <property type="entry name" value="RNA POLYMERASE ECF-TYPE SIGMA FACTO"/>
    <property type="match status" value="1"/>
</dbReference>
<name>A3ZRP9_9BACT</name>
<dbReference type="GO" id="GO:0016987">
    <property type="term" value="F:sigma factor activity"/>
    <property type="evidence" value="ECO:0007669"/>
    <property type="project" value="UniProtKB-KW"/>
</dbReference>
<organism evidence="7 8">
    <name type="scientific">Blastopirellula marina DSM 3645</name>
    <dbReference type="NCBI Taxonomy" id="314230"/>
    <lineage>
        <taxon>Bacteria</taxon>
        <taxon>Pseudomonadati</taxon>
        <taxon>Planctomycetota</taxon>
        <taxon>Planctomycetia</taxon>
        <taxon>Pirellulales</taxon>
        <taxon>Pirellulaceae</taxon>
        <taxon>Blastopirellula</taxon>
    </lineage>
</organism>
<evidence type="ECO:0000256" key="1">
    <source>
        <dbReference type="ARBA" id="ARBA00010641"/>
    </source>
</evidence>
<dbReference type="InterPro" id="IPR036388">
    <property type="entry name" value="WH-like_DNA-bd_sf"/>
</dbReference>
<keyword evidence="4" id="KW-0804">Transcription</keyword>
<feature type="domain" description="RNA polymerase sigma factor 70 region 4 type 2" evidence="6">
    <location>
        <begin position="133"/>
        <end position="171"/>
    </location>
</feature>
<dbReference type="AlphaFoldDB" id="A3ZRP9"/>